<sequence>MPQPTAVSEPALHKLSADFQKSGRVATSQIKYRAMMNCNRTKKLEDIDLGVFRRKVHDFCRKNEMPTVAKKDQVPLMVDPWAMLRRWLRALRDVRRRLTPLLSPVLCGRCAYTGQKDPTAGFQLLRAGGRTD</sequence>
<comment type="caution">
    <text evidence="1">The sequence shown here is derived from an EMBL/GenBank/DDBJ whole genome shotgun (WGS) entry which is preliminary data.</text>
</comment>
<organism evidence="1 2">
    <name type="scientific">Ixodes persulcatus</name>
    <name type="common">Taiga tick</name>
    <dbReference type="NCBI Taxonomy" id="34615"/>
    <lineage>
        <taxon>Eukaryota</taxon>
        <taxon>Metazoa</taxon>
        <taxon>Ecdysozoa</taxon>
        <taxon>Arthropoda</taxon>
        <taxon>Chelicerata</taxon>
        <taxon>Arachnida</taxon>
        <taxon>Acari</taxon>
        <taxon>Parasitiformes</taxon>
        <taxon>Ixodida</taxon>
        <taxon>Ixodoidea</taxon>
        <taxon>Ixodidae</taxon>
        <taxon>Ixodinae</taxon>
        <taxon>Ixodes</taxon>
    </lineage>
</organism>
<evidence type="ECO:0000313" key="2">
    <source>
        <dbReference type="Proteomes" id="UP000805193"/>
    </source>
</evidence>
<protein>
    <submittedName>
        <fullName evidence="1">Uncharacterized protein</fullName>
    </submittedName>
</protein>
<dbReference type="Proteomes" id="UP000805193">
    <property type="component" value="Unassembled WGS sequence"/>
</dbReference>
<keyword evidence="2" id="KW-1185">Reference proteome</keyword>
<proteinExistence type="predicted"/>
<dbReference type="EMBL" id="JABSTQ010011260">
    <property type="protein sequence ID" value="KAG0413433.1"/>
    <property type="molecule type" value="Genomic_DNA"/>
</dbReference>
<accession>A0AC60P245</accession>
<reference evidence="1 2" key="1">
    <citation type="journal article" date="2020" name="Cell">
        <title>Large-Scale Comparative Analyses of Tick Genomes Elucidate Their Genetic Diversity and Vector Capacities.</title>
        <authorList>
            <consortium name="Tick Genome and Microbiome Consortium (TIGMIC)"/>
            <person name="Jia N."/>
            <person name="Wang J."/>
            <person name="Shi W."/>
            <person name="Du L."/>
            <person name="Sun Y."/>
            <person name="Zhan W."/>
            <person name="Jiang J.F."/>
            <person name="Wang Q."/>
            <person name="Zhang B."/>
            <person name="Ji P."/>
            <person name="Bell-Sakyi L."/>
            <person name="Cui X.M."/>
            <person name="Yuan T.T."/>
            <person name="Jiang B.G."/>
            <person name="Yang W.F."/>
            <person name="Lam T.T."/>
            <person name="Chang Q.C."/>
            <person name="Ding S.J."/>
            <person name="Wang X.J."/>
            <person name="Zhu J.G."/>
            <person name="Ruan X.D."/>
            <person name="Zhao L."/>
            <person name="Wei J.T."/>
            <person name="Ye R.Z."/>
            <person name="Que T.C."/>
            <person name="Du C.H."/>
            <person name="Zhou Y.H."/>
            <person name="Cheng J.X."/>
            <person name="Dai P.F."/>
            <person name="Guo W.B."/>
            <person name="Han X.H."/>
            <person name="Huang E.J."/>
            <person name="Li L.F."/>
            <person name="Wei W."/>
            <person name="Gao Y.C."/>
            <person name="Liu J.Z."/>
            <person name="Shao H.Z."/>
            <person name="Wang X."/>
            <person name="Wang C.C."/>
            <person name="Yang T.C."/>
            <person name="Huo Q.B."/>
            <person name="Li W."/>
            <person name="Chen H.Y."/>
            <person name="Chen S.E."/>
            <person name="Zhou L.G."/>
            <person name="Ni X.B."/>
            <person name="Tian J.H."/>
            <person name="Sheng Y."/>
            <person name="Liu T."/>
            <person name="Pan Y.S."/>
            <person name="Xia L.Y."/>
            <person name="Li J."/>
            <person name="Zhao F."/>
            <person name="Cao W.C."/>
        </authorList>
    </citation>
    <scope>NUCLEOTIDE SEQUENCE [LARGE SCALE GENOMIC DNA]</scope>
    <source>
        <strain evidence="1">Iper-2018</strain>
    </source>
</reference>
<name>A0AC60P245_IXOPE</name>
<evidence type="ECO:0000313" key="1">
    <source>
        <dbReference type="EMBL" id="KAG0413433.1"/>
    </source>
</evidence>
<gene>
    <name evidence="1" type="ORF">HPB47_009417</name>
</gene>